<dbReference type="RefSeq" id="WP_338528712.1">
    <property type="nucleotide sequence ID" value="NZ_CP030941.1"/>
</dbReference>
<name>A0ABY5MGE9_9HYPH</name>
<organism evidence="1 2">
    <name type="scientific">Nitratireductor thuwali</name>
    <dbReference type="NCBI Taxonomy" id="2267699"/>
    <lineage>
        <taxon>Bacteria</taxon>
        <taxon>Pseudomonadati</taxon>
        <taxon>Pseudomonadota</taxon>
        <taxon>Alphaproteobacteria</taxon>
        <taxon>Hyphomicrobiales</taxon>
        <taxon>Phyllobacteriaceae</taxon>
        <taxon>Nitratireductor</taxon>
    </lineage>
</organism>
<proteinExistence type="predicted"/>
<dbReference type="Proteomes" id="UP001342418">
    <property type="component" value="Chromosome"/>
</dbReference>
<evidence type="ECO:0000313" key="2">
    <source>
        <dbReference type="Proteomes" id="UP001342418"/>
    </source>
</evidence>
<keyword evidence="2" id="KW-1185">Reference proteome</keyword>
<dbReference type="EMBL" id="CP030941">
    <property type="protein sequence ID" value="UUP16276.1"/>
    <property type="molecule type" value="Genomic_DNA"/>
</dbReference>
<accession>A0ABY5MGE9</accession>
<gene>
    <name evidence="1" type="ORF">NTH_00721</name>
</gene>
<reference evidence="1 2" key="1">
    <citation type="submission" date="2018-07" db="EMBL/GenBank/DDBJ databases">
        <title>Genome sequence of Nitratireductor thuwali#1536.</title>
        <authorList>
            <person name="Michoud G."/>
            <person name="Merlino G."/>
            <person name="Sefrji F.O."/>
            <person name="Daffonchio D."/>
        </authorList>
    </citation>
    <scope>NUCLEOTIDE SEQUENCE [LARGE SCALE GENOMIC DNA]</scope>
    <source>
        <strain evidence="2">Nit1536</strain>
    </source>
</reference>
<evidence type="ECO:0000313" key="1">
    <source>
        <dbReference type="EMBL" id="UUP16276.1"/>
    </source>
</evidence>
<protein>
    <submittedName>
        <fullName evidence="1">Uncharacterized protein</fullName>
    </submittedName>
</protein>
<sequence>MFRRVSGMGYLLAVEPALRPTGRTGGKMHPIREDSIKSRLTEHAELALIVDMLAARDLSEDQIVIELSRRFYVDMDALNAVFDNRRALRAQKQAPRQPIRAVA</sequence>